<reference evidence="1 2" key="1">
    <citation type="submission" date="2016-07" db="EMBL/GenBank/DDBJ databases">
        <title>Multiple horizontal gene transfer events from other fungi enriched the ability of initially mycotrophic Trichoderma (Ascomycota) to feed on dead plant biomass.</title>
        <authorList>
            <consortium name="DOE Joint Genome Institute"/>
            <person name="Aerts A."/>
            <person name="Atanasova L."/>
            <person name="Chenthamara K."/>
            <person name="Zhang J."/>
            <person name="Grujic M."/>
            <person name="Henrissat B."/>
            <person name="Kuo A."/>
            <person name="Salamov A."/>
            <person name="Lipzen A."/>
            <person name="Labutti K."/>
            <person name="Barry K."/>
            <person name="Miao Y."/>
            <person name="Rahimi M.J."/>
            <person name="Shen Q."/>
            <person name="Grigoriev I.V."/>
            <person name="Kubicek C.P."/>
            <person name="Druzhinina I.S."/>
        </authorList>
    </citation>
    <scope>NUCLEOTIDE SEQUENCE [LARGE SCALE GENOMIC DNA]</scope>
    <source>
        <strain evidence="1 2">CBS 433.97</strain>
    </source>
</reference>
<protein>
    <submittedName>
        <fullName evidence="1">Uncharacterized protein</fullName>
    </submittedName>
</protein>
<dbReference type="EMBL" id="KZ679262">
    <property type="protein sequence ID" value="PTB40851.1"/>
    <property type="molecule type" value="Genomic_DNA"/>
</dbReference>
<accession>A0A2T3Z7Q3</accession>
<proteinExistence type="predicted"/>
<dbReference type="AlphaFoldDB" id="A0A2T3Z7Q3"/>
<organism evidence="1 2">
    <name type="scientific">Trichoderma asperellum (strain ATCC 204424 / CBS 433.97 / NBRC 101777)</name>
    <dbReference type="NCBI Taxonomy" id="1042311"/>
    <lineage>
        <taxon>Eukaryota</taxon>
        <taxon>Fungi</taxon>
        <taxon>Dikarya</taxon>
        <taxon>Ascomycota</taxon>
        <taxon>Pezizomycotina</taxon>
        <taxon>Sordariomycetes</taxon>
        <taxon>Hypocreomycetidae</taxon>
        <taxon>Hypocreales</taxon>
        <taxon>Hypocreaceae</taxon>
        <taxon>Trichoderma</taxon>
    </lineage>
</organism>
<sequence length="124" mass="13933">MQFGIFWAMRLWQPPPPPKPKIQMQLTASILGLLDEATPLEWPGESSRRVVPVLAQPRPSPRAAAFPPHKAARVLHRARYRDLPTHTLLCGCPSKLQPLSGHRAPVGLADLGSRLLVRWQRERS</sequence>
<dbReference type="OrthoDB" id="10564171at2759"/>
<keyword evidence="2" id="KW-1185">Reference proteome</keyword>
<dbReference type="Proteomes" id="UP000240493">
    <property type="component" value="Unassembled WGS sequence"/>
</dbReference>
<gene>
    <name evidence="1" type="ORF">M441DRAFT_458401</name>
</gene>
<evidence type="ECO:0000313" key="2">
    <source>
        <dbReference type="Proteomes" id="UP000240493"/>
    </source>
</evidence>
<name>A0A2T3Z7Q3_TRIA4</name>
<evidence type="ECO:0000313" key="1">
    <source>
        <dbReference type="EMBL" id="PTB40851.1"/>
    </source>
</evidence>